<dbReference type="STRING" id="1790137.AXE80_00765"/>
<feature type="domain" description="Outer membrane protein beta-barrel" evidence="1">
    <location>
        <begin position="7"/>
        <end position="190"/>
    </location>
</feature>
<keyword evidence="3" id="KW-1185">Reference proteome</keyword>
<accession>A0A1B1Y2B7</accession>
<organism evidence="2 3">
    <name type="scientific">Wenyingzhuangia fucanilytica</name>
    <dbReference type="NCBI Taxonomy" id="1790137"/>
    <lineage>
        <taxon>Bacteria</taxon>
        <taxon>Pseudomonadati</taxon>
        <taxon>Bacteroidota</taxon>
        <taxon>Flavobacteriia</taxon>
        <taxon>Flavobacteriales</taxon>
        <taxon>Flavobacteriaceae</taxon>
        <taxon>Wenyingzhuangia</taxon>
    </lineage>
</organism>
<proteinExistence type="predicted"/>
<evidence type="ECO:0000313" key="2">
    <source>
        <dbReference type="EMBL" id="ANW94912.1"/>
    </source>
</evidence>
<sequence>MLSCSLFAQQEDDEVEIYIDDHYLEDQFYLGIQYNFLLGTKNGIENTGVPFSIETGFIKDIPLNRARNKALGIGIGYNFDVLRPNIAITKNGDDLVYNINNNYSRYDYSSHNLEFPIEYRWRTSTPTNDSFWRIYSGASFVYNLSNSASFDDNSGNTTKFTNLSAFNSTNFTLYTSIGFGTWNFHVKYYLNPPFKDSVRTETGEKLSFNQLKVGVMFYIL</sequence>
<reference evidence="2 3" key="1">
    <citation type="submission" date="2016-02" db="EMBL/GenBank/DDBJ databases">
        <authorList>
            <person name="Wen L."/>
            <person name="He K."/>
            <person name="Yang H."/>
        </authorList>
    </citation>
    <scope>NUCLEOTIDE SEQUENCE [LARGE SCALE GENOMIC DNA]</scope>
    <source>
        <strain evidence="2 3">CZ1127</strain>
    </source>
</reference>
<evidence type="ECO:0000313" key="3">
    <source>
        <dbReference type="Proteomes" id="UP000092967"/>
    </source>
</evidence>
<evidence type="ECO:0000259" key="1">
    <source>
        <dbReference type="Pfam" id="PF13568"/>
    </source>
</evidence>
<dbReference type="InterPro" id="IPR025665">
    <property type="entry name" value="Beta-barrel_OMP_2"/>
</dbReference>
<gene>
    <name evidence="2" type="ORF">AXE80_00765</name>
</gene>
<dbReference type="AlphaFoldDB" id="A0A1B1Y2B7"/>
<dbReference type="KEGG" id="wfu:AXE80_00765"/>
<dbReference type="Proteomes" id="UP000092967">
    <property type="component" value="Chromosome"/>
</dbReference>
<dbReference type="EMBL" id="CP014224">
    <property type="protein sequence ID" value="ANW94912.1"/>
    <property type="molecule type" value="Genomic_DNA"/>
</dbReference>
<protein>
    <recommendedName>
        <fullName evidence="1">Outer membrane protein beta-barrel domain-containing protein</fullName>
    </recommendedName>
</protein>
<dbReference type="Pfam" id="PF13568">
    <property type="entry name" value="OMP_b-brl_2"/>
    <property type="match status" value="1"/>
</dbReference>
<name>A0A1B1Y2B7_9FLAO</name>